<keyword evidence="7" id="KW-0594">Phospholipid biosynthesis</keyword>
<proteinExistence type="inferred from homology"/>
<evidence type="ECO:0000313" key="16">
    <source>
        <dbReference type="Proteomes" id="UP000295184"/>
    </source>
</evidence>
<dbReference type="GO" id="GO:0141153">
    <property type="term" value="F:glycerol-3-phosphate dehydrogenase (NADP+) activity"/>
    <property type="evidence" value="ECO:0007669"/>
    <property type="project" value="RHEA"/>
</dbReference>
<evidence type="ECO:0000256" key="8">
    <source>
        <dbReference type="ARBA" id="ARBA00023264"/>
    </source>
</evidence>
<dbReference type="GO" id="GO:0006650">
    <property type="term" value="P:glycerophospholipid metabolic process"/>
    <property type="evidence" value="ECO:0007669"/>
    <property type="project" value="UniProtKB-UniPathway"/>
</dbReference>
<organism evidence="15 16">
    <name type="scientific">Allofournierella massiliensis</name>
    <dbReference type="NCBI Taxonomy" id="1650663"/>
    <lineage>
        <taxon>Bacteria</taxon>
        <taxon>Bacillati</taxon>
        <taxon>Bacillota</taxon>
        <taxon>Clostridia</taxon>
        <taxon>Eubacteriales</taxon>
        <taxon>Oscillospiraceae</taxon>
        <taxon>Allofournierella</taxon>
    </lineage>
</organism>
<evidence type="ECO:0000256" key="11">
    <source>
        <dbReference type="RuleBase" id="RU000437"/>
    </source>
</evidence>
<dbReference type="PANTHER" id="PTHR11728:SF1">
    <property type="entry name" value="GLYCEROL-3-PHOSPHATE DEHYDROGENASE [NAD(+)] 2, CHLOROPLASTIC"/>
    <property type="match status" value="1"/>
</dbReference>
<dbReference type="Proteomes" id="UP000295184">
    <property type="component" value="Unassembled WGS sequence"/>
</dbReference>
<comment type="catalytic activity">
    <reaction evidence="12">
        <text>sn-glycerol 3-phosphate + NADP(+) = dihydroxyacetone phosphate + NADPH + H(+)</text>
        <dbReference type="Rhea" id="RHEA:11096"/>
        <dbReference type="ChEBI" id="CHEBI:15378"/>
        <dbReference type="ChEBI" id="CHEBI:57597"/>
        <dbReference type="ChEBI" id="CHEBI:57642"/>
        <dbReference type="ChEBI" id="CHEBI:57783"/>
        <dbReference type="ChEBI" id="CHEBI:58349"/>
        <dbReference type="EC" id="1.1.1.94"/>
    </reaction>
</comment>
<name>A0A4R1QMC6_9FIRM</name>
<dbReference type="InterPro" id="IPR006168">
    <property type="entry name" value="G3P_DH_NAD-dep"/>
</dbReference>
<comment type="caution">
    <text evidence="15">The sequence shown here is derived from an EMBL/GenBank/DDBJ whole genome shotgun (WGS) entry which is preliminary data.</text>
</comment>
<dbReference type="InterPro" id="IPR013328">
    <property type="entry name" value="6PGD_dom2"/>
</dbReference>
<dbReference type="EC" id="1.1.1.94" evidence="12"/>
<feature type="domain" description="Glycerol-3-phosphate dehydrogenase NAD-dependent N-terminal" evidence="13">
    <location>
        <begin position="2"/>
        <end position="153"/>
    </location>
</feature>
<dbReference type="NCBIfam" id="NF000942">
    <property type="entry name" value="PRK00094.1-4"/>
    <property type="match status" value="1"/>
</dbReference>
<dbReference type="SUPFAM" id="SSF48179">
    <property type="entry name" value="6-phosphogluconate dehydrogenase C-terminal domain-like"/>
    <property type="match status" value="1"/>
</dbReference>
<feature type="active site" description="Proton acceptor" evidence="9">
    <location>
        <position position="185"/>
    </location>
</feature>
<accession>A0A4R1QMC6</accession>
<feature type="binding site" evidence="10">
    <location>
        <begin position="7"/>
        <end position="12"/>
    </location>
    <ligand>
        <name>NAD(+)</name>
        <dbReference type="ChEBI" id="CHEBI:57540"/>
    </ligand>
</feature>
<evidence type="ECO:0000256" key="10">
    <source>
        <dbReference type="PIRSR" id="PIRSR000114-3"/>
    </source>
</evidence>
<protein>
    <recommendedName>
        <fullName evidence="12">Glycerol-3-phosphate dehydrogenase</fullName>
        <ecNumber evidence="12">1.1.1.94</ecNumber>
    </recommendedName>
</protein>
<dbReference type="AlphaFoldDB" id="A0A4R1QMC6"/>
<dbReference type="GO" id="GO:0046168">
    <property type="term" value="P:glycerol-3-phosphate catabolic process"/>
    <property type="evidence" value="ECO:0007669"/>
    <property type="project" value="InterPro"/>
</dbReference>
<dbReference type="NCBIfam" id="NF000940">
    <property type="entry name" value="PRK00094.1-2"/>
    <property type="match status" value="1"/>
</dbReference>
<evidence type="ECO:0000256" key="1">
    <source>
        <dbReference type="ARBA" id="ARBA00011009"/>
    </source>
</evidence>
<keyword evidence="6" id="KW-0443">Lipid metabolism</keyword>
<dbReference type="InterPro" id="IPR011128">
    <property type="entry name" value="G3P_DH_NAD-dep_N"/>
</dbReference>
<reference evidence="15 16" key="1">
    <citation type="submission" date="2019-03" db="EMBL/GenBank/DDBJ databases">
        <title>Genomic Encyclopedia of Type Strains, Phase IV (KMG-IV): sequencing the most valuable type-strain genomes for metagenomic binning, comparative biology and taxonomic classification.</title>
        <authorList>
            <person name="Goeker M."/>
        </authorList>
    </citation>
    <scope>NUCLEOTIDE SEQUENCE [LARGE SCALE GENOMIC DNA]</scope>
    <source>
        <strain evidence="15 16">DSM 100451</strain>
    </source>
</reference>
<evidence type="ECO:0000256" key="12">
    <source>
        <dbReference type="RuleBase" id="RU000439"/>
    </source>
</evidence>
<dbReference type="OrthoDB" id="9812273at2"/>
<feature type="domain" description="Glycerol-3-phosphate dehydrogenase NAD-dependent C-terminal" evidence="14">
    <location>
        <begin position="174"/>
        <end position="306"/>
    </location>
</feature>
<dbReference type="GeneID" id="97382293"/>
<evidence type="ECO:0000256" key="5">
    <source>
        <dbReference type="ARBA" id="ARBA00023027"/>
    </source>
</evidence>
<keyword evidence="3" id="KW-0521">NADP</keyword>
<keyword evidence="2" id="KW-0444">Lipid biosynthesis</keyword>
<dbReference type="UniPathway" id="UPA00940"/>
<dbReference type="InterPro" id="IPR008927">
    <property type="entry name" value="6-PGluconate_DH-like_C_sf"/>
</dbReference>
<evidence type="ECO:0000259" key="14">
    <source>
        <dbReference type="Pfam" id="PF07479"/>
    </source>
</evidence>
<dbReference type="GO" id="GO:0008654">
    <property type="term" value="P:phospholipid biosynthetic process"/>
    <property type="evidence" value="ECO:0007669"/>
    <property type="project" value="UniProtKB-KW"/>
</dbReference>
<dbReference type="GO" id="GO:0051287">
    <property type="term" value="F:NAD binding"/>
    <property type="evidence" value="ECO:0007669"/>
    <property type="project" value="InterPro"/>
</dbReference>
<keyword evidence="4 11" id="KW-0560">Oxidoreductase</keyword>
<evidence type="ECO:0000256" key="2">
    <source>
        <dbReference type="ARBA" id="ARBA00022516"/>
    </source>
</evidence>
<evidence type="ECO:0000256" key="9">
    <source>
        <dbReference type="PIRSR" id="PIRSR000114-1"/>
    </source>
</evidence>
<dbReference type="PRINTS" id="PR00077">
    <property type="entry name" value="GPDHDRGNASE"/>
</dbReference>
<dbReference type="InterPro" id="IPR036291">
    <property type="entry name" value="NAD(P)-bd_dom_sf"/>
</dbReference>
<evidence type="ECO:0000259" key="13">
    <source>
        <dbReference type="Pfam" id="PF01210"/>
    </source>
</evidence>
<dbReference type="PROSITE" id="PS00957">
    <property type="entry name" value="NAD_G3PDH"/>
    <property type="match status" value="1"/>
</dbReference>
<dbReference type="PANTHER" id="PTHR11728">
    <property type="entry name" value="GLYCEROL-3-PHOSPHATE DEHYDROGENASE"/>
    <property type="match status" value="1"/>
</dbReference>
<dbReference type="Gene3D" id="1.10.1040.10">
    <property type="entry name" value="N-(1-d-carboxylethyl)-l-norvaline Dehydrogenase, domain 2"/>
    <property type="match status" value="1"/>
</dbReference>
<dbReference type="SUPFAM" id="SSF51735">
    <property type="entry name" value="NAD(P)-binding Rossmann-fold domains"/>
    <property type="match status" value="1"/>
</dbReference>
<dbReference type="Pfam" id="PF01210">
    <property type="entry name" value="NAD_Gly3P_dh_N"/>
    <property type="match status" value="1"/>
</dbReference>
<dbReference type="EMBL" id="SLUM01000036">
    <property type="protein sequence ID" value="TCL53375.1"/>
    <property type="molecule type" value="Genomic_DNA"/>
</dbReference>
<evidence type="ECO:0000256" key="7">
    <source>
        <dbReference type="ARBA" id="ARBA00023209"/>
    </source>
</evidence>
<keyword evidence="8" id="KW-1208">Phospholipid metabolism</keyword>
<evidence type="ECO:0000256" key="6">
    <source>
        <dbReference type="ARBA" id="ARBA00023098"/>
    </source>
</evidence>
<evidence type="ECO:0000256" key="3">
    <source>
        <dbReference type="ARBA" id="ARBA00022857"/>
    </source>
</evidence>
<dbReference type="STRING" id="1650663.GCA_001486665_00538"/>
<dbReference type="GO" id="GO:0005975">
    <property type="term" value="P:carbohydrate metabolic process"/>
    <property type="evidence" value="ECO:0007669"/>
    <property type="project" value="InterPro"/>
</dbReference>
<comment type="similarity">
    <text evidence="1 11">Belongs to the NAD-dependent glycerol-3-phosphate dehydrogenase family.</text>
</comment>
<evidence type="ECO:0000256" key="4">
    <source>
        <dbReference type="ARBA" id="ARBA00023002"/>
    </source>
</evidence>
<dbReference type="InterPro" id="IPR006109">
    <property type="entry name" value="G3P_DH_NAD-dep_C"/>
</dbReference>
<dbReference type="PIRSF" id="PIRSF000114">
    <property type="entry name" value="Glycerol-3-P_dh"/>
    <property type="match status" value="1"/>
</dbReference>
<dbReference type="GO" id="GO:0005829">
    <property type="term" value="C:cytosol"/>
    <property type="evidence" value="ECO:0007669"/>
    <property type="project" value="TreeGrafter"/>
</dbReference>
<dbReference type="Gene3D" id="3.40.50.720">
    <property type="entry name" value="NAD(P)-binding Rossmann-like Domain"/>
    <property type="match status" value="1"/>
</dbReference>
<dbReference type="RefSeq" id="WP_058963048.1">
    <property type="nucleotide sequence ID" value="NZ_CABKVM010000012.1"/>
</dbReference>
<evidence type="ECO:0000313" key="15">
    <source>
        <dbReference type="EMBL" id="TCL53375.1"/>
    </source>
</evidence>
<dbReference type="Pfam" id="PF07479">
    <property type="entry name" value="NAD_Gly3P_dh_C"/>
    <property type="match status" value="1"/>
</dbReference>
<gene>
    <name evidence="15" type="ORF">EDD77_13614</name>
</gene>
<sequence>MKLTVLGCGRWGTFLACYHSARNEVMLWGRPGSRAMAQLKAERKNSYIELPEPLLLTENLTEALEFADVVIISISAQQLRDLAKKLQALPVAGKTFILCMKGIEVETGKRLTQVFREEVTQPVRLAVWVGPGHVQDFSAGIPNCMVVDSDEPETTDYVVENLSSDLIRLYKGRDLIGTEVGAAAKNVIGIAAGMLDGIGYSSLKGALMARGAREIARLIRAMGGNELSAYGLCHLGDYEATLFSAHSHNRQFGESFVKGEHFDQLAEGAPTVKALVKLGKEYGVDLPICQTIYSMLYEGCSAKDALPRLFQRTVKGEFDY</sequence>
<keyword evidence="5 10" id="KW-0520">NAD</keyword>